<dbReference type="InterPro" id="IPR007263">
    <property type="entry name" value="DCC1-like"/>
</dbReference>
<dbReference type="Pfam" id="PF04134">
    <property type="entry name" value="DCC1-like"/>
    <property type="match status" value="1"/>
</dbReference>
<sequence length="130" mass="15066">MPDTRERPVVFFDGGCPLCRREIGHYRRLDTAGRIDWRDIHADAAALEARGIAWEDAMRRMHAVDEHGRVVSGAYAFVATWRHLPYYRVAGAVLHRLPPVVWLMDRVYNVFARSRWRSRCRDGVCPPPPL</sequence>
<dbReference type="InterPro" id="IPR044691">
    <property type="entry name" value="DCC1_Trx"/>
</dbReference>
<dbReference type="GO" id="GO:0015035">
    <property type="term" value="F:protein-disulfide reductase activity"/>
    <property type="evidence" value="ECO:0007669"/>
    <property type="project" value="InterPro"/>
</dbReference>
<protein>
    <submittedName>
        <fullName evidence="1">DUF393 domain-containing protein</fullName>
    </submittedName>
</protein>
<name>A0A1V2ZYI4_9GAMM</name>
<evidence type="ECO:0000313" key="1">
    <source>
        <dbReference type="EMBL" id="OOC10146.1"/>
    </source>
</evidence>
<proteinExistence type="predicted"/>
<dbReference type="EMBL" id="MUZR01000023">
    <property type="protein sequence ID" value="OOC10146.1"/>
    <property type="molecule type" value="Genomic_DNA"/>
</dbReference>
<dbReference type="OrthoDB" id="5294764at2"/>
<accession>A0A1V2ZYI4</accession>
<keyword evidence="2" id="KW-1185">Reference proteome</keyword>
<dbReference type="Proteomes" id="UP000189177">
    <property type="component" value="Unassembled WGS sequence"/>
</dbReference>
<dbReference type="RefSeq" id="WP_018947673.1">
    <property type="nucleotide sequence ID" value="NZ_MUZR01000023.1"/>
</dbReference>
<dbReference type="PANTHER" id="PTHR34290">
    <property type="entry name" value="SI:CH73-390P7.2"/>
    <property type="match status" value="1"/>
</dbReference>
<dbReference type="PANTHER" id="PTHR34290:SF2">
    <property type="entry name" value="OS04G0668800 PROTEIN"/>
    <property type="match status" value="1"/>
</dbReference>
<gene>
    <name evidence="1" type="ORF">B1A74_07550</name>
</gene>
<dbReference type="STRING" id="252474.B1A74_07550"/>
<comment type="caution">
    <text evidence="1">The sequence shown here is derived from an EMBL/GenBank/DDBJ whole genome shotgun (WGS) entry which is preliminary data.</text>
</comment>
<reference evidence="1 2" key="1">
    <citation type="submission" date="2017-02" db="EMBL/GenBank/DDBJ databases">
        <title>Genomic diversity within the haloalkaliphilic genus Thioalkalivibrio.</title>
        <authorList>
            <person name="Ahn A.-C."/>
            <person name="Meier-Kolthoff J."/>
            <person name="Overmars L."/>
            <person name="Richter M."/>
            <person name="Woyke T."/>
            <person name="Sorokin D.Y."/>
            <person name="Muyzer G."/>
        </authorList>
    </citation>
    <scope>NUCLEOTIDE SEQUENCE [LARGE SCALE GENOMIC DNA]</scope>
    <source>
        <strain evidence="1 2">HL17</strain>
    </source>
</reference>
<organism evidence="1 2">
    <name type="scientific">Thioalkalivibrio halophilus</name>
    <dbReference type="NCBI Taxonomy" id="252474"/>
    <lineage>
        <taxon>Bacteria</taxon>
        <taxon>Pseudomonadati</taxon>
        <taxon>Pseudomonadota</taxon>
        <taxon>Gammaproteobacteria</taxon>
        <taxon>Chromatiales</taxon>
        <taxon>Ectothiorhodospiraceae</taxon>
        <taxon>Thioalkalivibrio</taxon>
    </lineage>
</organism>
<dbReference type="AlphaFoldDB" id="A0A1V2ZYI4"/>
<evidence type="ECO:0000313" key="2">
    <source>
        <dbReference type="Proteomes" id="UP000189177"/>
    </source>
</evidence>